<dbReference type="EMBL" id="AP017624">
    <property type="protein sequence ID" value="BAV43405.1"/>
    <property type="molecule type" value="Genomic_DNA"/>
</dbReference>
<accession>A0A1B4Y8M2</accession>
<evidence type="ECO:0000256" key="1">
    <source>
        <dbReference type="ARBA" id="ARBA00004236"/>
    </source>
</evidence>
<organism evidence="9 10">
    <name type="scientific">Mycobacterium ulcerans subsp. shinshuense</name>
    <dbReference type="NCBI Taxonomy" id="1124626"/>
    <lineage>
        <taxon>Bacteria</taxon>
        <taxon>Bacillati</taxon>
        <taxon>Actinomycetota</taxon>
        <taxon>Actinomycetes</taxon>
        <taxon>Mycobacteriales</taxon>
        <taxon>Mycobacteriaceae</taxon>
        <taxon>Mycobacterium</taxon>
        <taxon>Mycobacterium ulcerans group</taxon>
    </lineage>
</organism>
<keyword evidence="5 7" id="KW-1133">Transmembrane helix</keyword>
<feature type="transmembrane region" description="Helical" evidence="7">
    <location>
        <begin position="38"/>
        <end position="63"/>
    </location>
</feature>
<name>A0A1B4Y8M2_MYCUL</name>
<dbReference type="Pfam" id="PF11203">
    <property type="entry name" value="EccE"/>
    <property type="match status" value="1"/>
</dbReference>
<evidence type="ECO:0000256" key="3">
    <source>
        <dbReference type="ARBA" id="ARBA00022475"/>
    </source>
</evidence>
<feature type="domain" description="Type VII secretion system protein EccE" evidence="8">
    <location>
        <begin position="131"/>
        <end position="220"/>
    </location>
</feature>
<protein>
    <submittedName>
        <fullName evidence="9">Transmembrane protein</fullName>
    </submittedName>
</protein>
<reference evidence="9 10" key="1">
    <citation type="submission" date="2016-08" db="EMBL/GenBank/DDBJ databases">
        <title>Complete genome sequence of Mycobacterium shinshuense, a subspecies of M. ulcerans.</title>
        <authorList>
            <person name="Yoshida M."/>
            <person name="Ogura Y."/>
            <person name="Hayashi T."/>
            <person name="Hoshino Y."/>
        </authorList>
    </citation>
    <scope>NUCLEOTIDE SEQUENCE [LARGE SCALE GENOMIC DNA]</scope>
    <source>
        <strain evidence="10">ATCC 33728</strain>
    </source>
</reference>
<comment type="similarity">
    <text evidence="2">Belongs to the EccE family.</text>
</comment>
<dbReference type="Proteomes" id="UP000218067">
    <property type="component" value="Chromosome"/>
</dbReference>
<sequence length="337" mass="36721">MSFDRSIPRPGSGRITLALLAVVPAVMAYPWHSRRDYWLIGIAAFVVIVLFAWWRGLYLTTILHRRVAMMRRRPAEPGAEADTSTTVTLRIGPPASDIDVLPLPVIARYLNCYGIRVDAIRITGRTTGSGETQTWIGLTVSAATNLAALQARAARIPLHETARVTARRLADHLREIGWEVSLVAAEDLPSLLDPDSDHALRETWRGVQHGDSEYLAAYRVIVDAALPDTLAEIWSHPALETWMAIEIAARGRSGADYSVAAACAFRTDEQPAVAAPLATLIPQRGNHGPTLAAMELSSTRALDGYADAPENLLMRLVWFTPGAGLHRAAPTETASRT</sequence>
<evidence type="ECO:0000256" key="4">
    <source>
        <dbReference type="ARBA" id="ARBA00022692"/>
    </source>
</evidence>
<dbReference type="InterPro" id="IPR021368">
    <property type="entry name" value="T7SS_EccE"/>
</dbReference>
<dbReference type="GeneID" id="93439067"/>
<keyword evidence="6 7" id="KW-0472">Membrane</keyword>
<dbReference type="NCBIfam" id="TIGR03923">
    <property type="entry name" value="T7SS_EccE"/>
    <property type="match status" value="1"/>
</dbReference>
<evidence type="ECO:0000313" key="9">
    <source>
        <dbReference type="EMBL" id="BAV43405.1"/>
    </source>
</evidence>
<evidence type="ECO:0000313" key="10">
    <source>
        <dbReference type="Proteomes" id="UP000218067"/>
    </source>
</evidence>
<proteinExistence type="inferred from homology"/>
<keyword evidence="4 7" id="KW-0812">Transmembrane</keyword>
<dbReference type="RefSeq" id="WP_096371924.1">
    <property type="nucleotide sequence ID" value="NZ_AP017624.1"/>
</dbReference>
<gene>
    <name evidence="9" type="ORF">SHTP_4503</name>
</gene>
<evidence type="ECO:0000256" key="5">
    <source>
        <dbReference type="ARBA" id="ARBA00022989"/>
    </source>
</evidence>
<comment type="subcellular location">
    <subcellularLocation>
        <location evidence="1">Cell membrane</location>
    </subcellularLocation>
</comment>
<evidence type="ECO:0000256" key="2">
    <source>
        <dbReference type="ARBA" id="ARBA00007759"/>
    </source>
</evidence>
<dbReference type="GO" id="GO:0005886">
    <property type="term" value="C:plasma membrane"/>
    <property type="evidence" value="ECO:0007669"/>
    <property type="project" value="UniProtKB-SubCell"/>
</dbReference>
<dbReference type="AlphaFoldDB" id="A0A1B4Y8M2"/>
<evidence type="ECO:0000259" key="8">
    <source>
        <dbReference type="Pfam" id="PF11203"/>
    </source>
</evidence>
<keyword evidence="3" id="KW-1003">Cell membrane</keyword>
<evidence type="ECO:0000256" key="6">
    <source>
        <dbReference type="ARBA" id="ARBA00023136"/>
    </source>
</evidence>
<evidence type="ECO:0000256" key="7">
    <source>
        <dbReference type="SAM" id="Phobius"/>
    </source>
</evidence>
<dbReference type="InterPro" id="IPR050051">
    <property type="entry name" value="EccE_dom"/>
</dbReference>